<dbReference type="SUPFAM" id="SSF50630">
    <property type="entry name" value="Acid proteases"/>
    <property type="match status" value="1"/>
</dbReference>
<protein>
    <recommendedName>
        <fullName evidence="2">Peptidase A2 domain-containing protein</fullName>
    </recommendedName>
</protein>
<evidence type="ECO:0008006" key="2">
    <source>
        <dbReference type="Google" id="ProtNLM"/>
    </source>
</evidence>
<dbReference type="AlphaFoldDB" id="X1AI95"/>
<reference evidence="1" key="1">
    <citation type="journal article" date="2014" name="Front. Microbiol.">
        <title>High frequency of phylogenetically diverse reductive dehalogenase-homologous genes in deep subseafloor sedimentary metagenomes.</title>
        <authorList>
            <person name="Kawai M."/>
            <person name="Futagami T."/>
            <person name="Toyoda A."/>
            <person name="Takaki Y."/>
            <person name="Nishi S."/>
            <person name="Hori S."/>
            <person name="Arai W."/>
            <person name="Tsubouchi T."/>
            <person name="Morono Y."/>
            <person name="Uchiyama I."/>
            <person name="Ito T."/>
            <person name="Fujiyama A."/>
            <person name="Inagaki F."/>
            <person name="Takami H."/>
        </authorList>
    </citation>
    <scope>NUCLEOTIDE SEQUENCE</scope>
    <source>
        <strain evidence="1">Expedition CK06-06</strain>
    </source>
</reference>
<organism evidence="1">
    <name type="scientific">marine sediment metagenome</name>
    <dbReference type="NCBI Taxonomy" id="412755"/>
    <lineage>
        <taxon>unclassified sequences</taxon>
        <taxon>metagenomes</taxon>
        <taxon>ecological metagenomes</taxon>
    </lineage>
</organism>
<dbReference type="EMBL" id="BART01013841">
    <property type="protein sequence ID" value="GAG81774.1"/>
    <property type="molecule type" value="Genomic_DNA"/>
</dbReference>
<dbReference type="InterPro" id="IPR021109">
    <property type="entry name" value="Peptidase_aspartic_dom_sf"/>
</dbReference>
<sequence>KIVPEIICNIGISLPGGIEKLKEAVSLKALWDTGATNCVITQATAKKMNLKPIGIVPVHHGGGTTFENEYLVNIYLPNKVLFPNTRITECSDTSGKFDFIIGMNIISKPRICSYAQ</sequence>
<comment type="caution">
    <text evidence="1">The sequence shown here is derived from an EMBL/GenBank/DDBJ whole genome shotgun (WGS) entry which is preliminary data.</text>
</comment>
<dbReference type="Gene3D" id="2.40.70.10">
    <property type="entry name" value="Acid Proteases"/>
    <property type="match status" value="1"/>
</dbReference>
<accession>X1AI95</accession>
<feature type="non-terminal residue" evidence="1">
    <location>
        <position position="1"/>
    </location>
</feature>
<name>X1AI95_9ZZZZ</name>
<evidence type="ECO:0000313" key="1">
    <source>
        <dbReference type="EMBL" id="GAG81774.1"/>
    </source>
</evidence>
<proteinExistence type="predicted"/>
<gene>
    <name evidence="1" type="ORF">S01H4_28042</name>
</gene>